<evidence type="ECO:0000256" key="1">
    <source>
        <dbReference type="ARBA" id="ARBA00022729"/>
    </source>
</evidence>
<organism evidence="2">
    <name type="scientific">marine metagenome</name>
    <dbReference type="NCBI Taxonomy" id="408172"/>
    <lineage>
        <taxon>unclassified sequences</taxon>
        <taxon>metagenomes</taxon>
        <taxon>ecological metagenomes</taxon>
    </lineage>
</organism>
<name>A0A381N7E1_9ZZZZ</name>
<dbReference type="InterPro" id="IPR013517">
    <property type="entry name" value="FG-GAP"/>
</dbReference>
<dbReference type="InterPro" id="IPR028994">
    <property type="entry name" value="Integrin_alpha_N"/>
</dbReference>
<dbReference type="Gene3D" id="2.130.10.130">
    <property type="entry name" value="Integrin alpha, N-terminal"/>
    <property type="match status" value="2"/>
</dbReference>
<dbReference type="Pfam" id="PF01839">
    <property type="entry name" value="FG-GAP"/>
    <property type="match status" value="1"/>
</dbReference>
<dbReference type="SUPFAM" id="SSF69318">
    <property type="entry name" value="Integrin alpha N-terminal domain"/>
    <property type="match status" value="2"/>
</dbReference>
<dbReference type="PROSITE" id="PS51257">
    <property type="entry name" value="PROKAR_LIPOPROTEIN"/>
    <property type="match status" value="1"/>
</dbReference>
<proteinExistence type="predicted"/>
<dbReference type="AlphaFoldDB" id="A0A381N7E1"/>
<sequence length="603" mass="67405">MKINKIKQILLIIFLVSCGSGSSDKSPEPFNFVIEAVNEAYDYSLIEIKANSPSSILSLQLISDDLTLISSNNSTLSVLLPIVFSDTLFEYQVKGINSSGISTTVSKTILVKVYPHGIENYSLLGQTDTENFLTNDYAVFNFSFEAINTDEPFTETLCYPTVNDCSEEDGIFTSDMHNSNYGDFNGDGYEDLVVTWAVFPHTLERELTKSQVEIYLNDGTGRLKKDHQFFFDREPPSRHMTYRIVVEDFNLDGIDDIFVGSMGLSKRNPDGSYTSFSEPNVLLLSDNGLMKDASNIIDYKGETSFSHDASAGDVNGDGYPDILAGRALFLSNLGQSFTNISEQLPADWRDWSKYQYTMSSLMEDFNGDGLADIVMLWNDDEFNPNPPKPEIALSNSLLEIKDWEIRVLPEGFFGSGLTKFNYAKAADIDSDEDLDIVIGTTRANPYYVGRYIQILINDGEGNFSDESLTRLPNQDRSVNFEDPDETYECKAYGEGPLFIRDFEGDGDLDIFDQTASNSPTQCPGITIFLNDGEGKFQKDVITQIAWVSGIQIAGFEYEGEINPINRSIPLNLDQRNKLDFAAEVYAPSYDNIVFLYEVISTAD</sequence>
<dbReference type="PANTHER" id="PTHR46580">
    <property type="entry name" value="SENSOR KINASE-RELATED"/>
    <property type="match status" value="1"/>
</dbReference>
<evidence type="ECO:0000313" key="2">
    <source>
        <dbReference type="EMBL" id="SUZ50560.1"/>
    </source>
</evidence>
<keyword evidence="1" id="KW-0732">Signal</keyword>
<dbReference type="EMBL" id="UINC01000177">
    <property type="protein sequence ID" value="SUZ50560.1"/>
    <property type="molecule type" value="Genomic_DNA"/>
</dbReference>
<accession>A0A381N7E1</accession>
<dbReference type="Pfam" id="PF13517">
    <property type="entry name" value="FG-GAP_3"/>
    <property type="match status" value="1"/>
</dbReference>
<protein>
    <recommendedName>
        <fullName evidence="3">VCBS repeat-containing protein</fullName>
    </recommendedName>
</protein>
<reference evidence="2" key="1">
    <citation type="submission" date="2018-05" db="EMBL/GenBank/DDBJ databases">
        <authorList>
            <person name="Lanie J.A."/>
            <person name="Ng W.-L."/>
            <person name="Kazmierczak K.M."/>
            <person name="Andrzejewski T.M."/>
            <person name="Davidsen T.M."/>
            <person name="Wayne K.J."/>
            <person name="Tettelin H."/>
            <person name="Glass J.I."/>
            <person name="Rusch D."/>
            <person name="Podicherti R."/>
            <person name="Tsui H.-C.T."/>
            <person name="Winkler M.E."/>
        </authorList>
    </citation>
    <scope>NUCLEOTIDE SEQUENCE</scope>
</reference>
<evidence type="ECO:0008006" key="3">
    <source>
        <dbReference type="Google" id="ProtNLM"/>
    </source>
</evidence>
<gene>
    <name evidence="2" type="ORF">METZ01_LOCUS3414</name>
</gene>
<dbReference type="PANTHER" id="PTHR46580:SF4">
    <property type="entry name" value="ATP_GTP-BINDING PROTEIN"/>
    <property type="match status" value="1"/>
</dbReference>